<reference evidence="1" key="1">
    <citation type="submission" date="2021-07" db="EMBL/GenBank/DDBJ databases">
        <authorList>
            <person name="Catto M.A."/>
            <person name="Jacobson A."/>
            <person name="Kennedy G."/>
            <person name="Labadie P."/>
            <person name="Hunt B.G."/>
            <person name="Srinivasan R."/>
        </authorList>
    </citation>
    <scope>NUCLEOTIDE SEQUENCE</scope>
    <source>
        <strain evidence="1">PL_HMW_Pooled</strain>
        <tissue evidence="1">Head</tissue>
    </source>
</reference>
<protein>
    <submittedName>
        <fullName evidence="1">PH-response regulator protein palF/prr-3</fullName>
    </submittedName>
</protein>
<organism evidence="1 2">
    <name type="scientific">Frankliniella fusca</name>
    <dbReference type="NCBI Taxonomy" id="407009"/>
    <lineage>
        <taxon>Eukaryota</taxon>
        <taxon>Metazoa</taxon>
        <taxon>Ecdysozoa</taxon>
        <taxon>Arthropoda</taxon>
        <taxon>Hexapoda</taxon>
        <taxon>Insecta</taxon>
        <taxon>Pterygota</taxon>
        <taxon>Neoptera</taxon>
        <taxon>Paraneoptera</taxon>
        <taxon>Thysanoptera</taxon>
        <taxon>Terebrantia</taxon>
        <taxon>Thripoidea</taxon>
        <taxon>Thripidae</taxon>
        <taxon>Frankliniella</taxon>
    </lineage>
</organism>
<dbReference type="Proteomes" id="UP001219518">
    <property type="component" value="Unassembled WGS sequence"/>
</dbReference>
<gene>
    <name evidence="1" type="ORF">KUF71_006315</name>
</gene>
<evidence type="ECO:0000313" key="1">
    <source>
        <dbReference type="EMBL" id="KAK3916664.1"/>
    </source>
</evidence>
<accession>A0AAE1H8B0</accession>
<keyword evidence="2" id="KW-1185">Reference proteome</keyword>
<evidence type="ECO:0000313" key="2">
    <source>
        <dbReference type="Proteomes" id="UP001219518"/>
    </source>
</evidence>
<dbReference type="AlphaFoldDB" id="A0AAE1H8B0"/>
<sequence>MHITVIESDIVKSAVNVFYQSISHKGPYCVTGDVNVSISTEVCCRWIRGDPLSQIGKSLTHSYPDWLSLRWIWMRINTLKKQCIF</sequence>
<reference evidence="1" key="2">
    <citation type="journal article" date="2023" name="BMC Genomics">
        <title>Pest status, molecular evolution, and epigenetic factors derived from the genome assembly of Frankliniella fusca, a thysanopteran phytovirus vector.</title>
        <authorList>
            <person name="Catto M.A."/>
            <person name="Labadie P.E."/>
            <person name="Jacobson A.L."/>
            <person name="Kennedy G.G."/>
            <person name="Srinivasan R."/>
            <person name="Hunt B.G."/>
        </authorList>
    </citation>
    <scope>NUCLEOTIDE SEQUENCE</scope>
    <source>
        <strain evidence="1">PL_HMW_Pooled</strain>
    </source>
</reference>
<proteinExistence type="predicted"/>
<name>A0AAE1H8B0_9NEOP</name>
<dbReference type="EMBL" id="JAHWGI010000566">
    <property type="protein sequence ID" value="KAK3916664.1"/>
    <property type="molecule type" value="Genomic_DNA"/>
</dbReference>
<comment type="caution">
    <text evidence="1">The sequence shown here is derived from an EMBL/GenBank/DDBJ whole genome shotgun (WGS) entry which is preliminary data.</text>
</comment>